<dbReference type="AlphaFoldDB" id="A0A517S798"/>
<reference evidence="3 4" key="1">
    <citation type="submission" date="2019-02" db="EMBL/GenBank/DDBJ databases">
        <title>Deep-cultivation of Planctomycetes and their phenomic and genomic characterization uncovers novel biology.</title>
        <authorList>
            <person name="Wiegand S."/>
            <person name="Jogler M."/>
            <person name="Boedeker C."/>
            <person name="Pinto D."/>
            <person name="Vollmers J."/>
            <person name="Rivas-Marin E."/>
            <person name="Kohn T."/>
            <person name="Peeters S.H."/>
            <person name="Heuer A."/>
            <person name="Rast P."/>
            <person name="Oberbeckmann S."/>
            <person name="Bunk B."/>
            <person name="Jeske O."/>
            <person name="Meyerdierks A."/>
            <person name="Storesund J.E."/>
            <person name="Kallscheuer N."/>
            <person name="Luecker S."/>
            <person name="Lage O.M."/>
            <person name="Pohl T."/>
            <person name="Merkel B.J."/>
            <person name="Hornburger P."/>
            <person name="Mueller R.-W."/>
            <person name="Bruemmer F."/>
            <person name="Labrenz M."/>
            <person name="Spormann A.M."/>
            <person name="Op den Camp H."/>
            <person name="Overmann J."/>
            <person name="Amann R."/>
            <person name="Jetten M.S.M."/>
            <person name="Mascher T."/>
            <person name="Medema M.H."/>
            <person name="Devos D.P."/>
            <person name="Kaster A.-K."/>
            <person name="Ovreas L."/>
            <person name="Rohde M."/>
            <person name="Galperin M.Y."/>
            <person name="Jogler C."/>
        </authorList>
    </citation>
    <scope>NUCLEOTIDE SEQUENCE [LARGE SCALE GENOMIC DNA]</scope>
    <source>
        <strain evidence="3 4">Pan44</strain>
    </source>
</reference>
<gene>
    <name evidence="3" type="primary">sttH</name>
    <name evidence="3" type="ORF">Pan44_00070</name>
</gene>
<protein>
    <submittedName>
        <fullName evidence="3">Streptothricin hydrolase</fullName>
        <ecNumber evidence="3">3.5.2.19</ecNumber>
    </submittedName>
</protein>
<dbReference type="InterPro" id="IPR000868">
    <property type="entry name" value="Isochorismatase-like_dom"/>
</dbReference>
<dbReference type="RefSeq" id="WP_145025889.1">
    <property type="nucleotide sequence ID" value="NZ_CP036271.1"/>
</dbReference>
<dbReference type="KEGG" id="ccos:Pan44_00070"/>
<dbReference type="PANTHER" id="PTHR43540">
    <property type="entry name" value="PEROXYUREIDOACRYLATE/UREIDOACRYLATE AMIDOHYDROLASE-RELATED"/>
    <property type="match status" value="1"/>
</dbReference>
<keyword evidence="1 3" id="KW-0378">Hydrolase</keyword>
<evidence type="ECO:0000259" key="2">
    <source>
        <dbReference type="Pfam" id="PF00857"/>
    </source>
</evidence>
<dbReference type="Proteomes" id="UP000315700">
    <property type="component" value="Chromosome"/>
</dbReference>
<accession>A0A517S798</accession>
<dbReference type="CDD" id="cd01014">
    <property type="entry name" value="nicotinamidase_related"/>
    <property type="match status" value="1"/>
</dbReference>
<dbReference type="EMBL" id="CP036271">
    <property type="protein sequence ID" value="QDT52001.1"/>
    <property type="molecule type" value="Genomic_DNA"/>
</dbReference>
<feature type="domain" description="Isochorismatase-like" evidence="2">
    <location>
        <begin position="5"/>
        <end position="176"/>
    </location>
</feature>
<evidence type="ECO:0000256" key="1">
    <source>
        <dbReference type="ARBA" id="ARBA00022801"/>
    </source>
</evidence>
<dbReference type="Gene3D" id="3.40.50.850">
    <property type="entry name" value="Isochorismatase-like"/>
    <property type="match status" value="1"/>
</dbReference>
<dbReference type="InterPro" id="IPR050272">
    <property type="entry name" value="Isochorismatase-like_hydrls"/>
</dbReference>
<organism evidence="3 4">
    <name type="scientific">Caulifigura coniformis</name>
    <dbReference type="NCBI Taxonomy" id="2527983"/>
    <lineage>
        <taxon>Bacteria</taxon>
        <taxon>Pseudomonadati</taxon>
        <taxon>Planctomycetota</taxon>
        <taxon>Planctomycetia</taxon>
        <taxon>Planctomycetales</taxon>
        <taxon>Planctomycetaceae</taxon>
        <taxon>Caulifigura</taxon>
    </lineage>
</organism>
<sequence length="186" mass="19954">MSKRALVLIDIQNDYFPGGRWPLSGIESAAGNAARVLEAARRSGDLVVHVRHEFPSEEAPFFTPGSDGAKIHSKVSQQKNEPVVLKHHVNSFRETDLKAILDQHGIEELVICGAMSHMCVDAGVRAASDLGYRSIVVHDACATRDQEFGGTVVPAADVHAAFMAALQFGYAKVVSTEEWLAGSSAG</sequence>
<keyword evidence="4" id="KW-1185">Reference proteome</keyword>
<proteinExistence type="predicted"/>
<dbReference type="InParanoid" id="A0A517S798"/>
<evidence type="ECO:0000313" key="4">
    <source>
        <dbReference type="Proteomes" id="UP000315700"/>
    </source>
</evidence>
<dbReference type="FunCoup" id="A0A517S798">
    <property type="interactions" value="366"/>
</dbReference>
<evidence type="ECO:0000313" key="3">
    <source>
        <dbReference type="EMBL" id="QDT52001.1"/>
    </source>
</evidence>
<dbReference type="Pfam" id="PF00857">
    <property type="entry name" value="Isochorismatase"/>
    <property type="match status" value="1"/>
</dbReference>
<name>A0A517S798_9PLAN</name>
<dbReference type="PANTHER" id="PTHR43540:SF1">
    <property type="entry name" value="ISOCHORISMATASE HYDROLASE"/>
    <property type="match status" value="1"/>
</dbReference>
<dbReference type="SUPFAM" id="SSF52499">
    <property type="entry name" value="Isochorismatase-like hydrolases"/>
    <property type="match status" value="1"/>
</dbReference>
<dbReference type="GO" id="GO:0016787">
    <property type="term" value="F:hydrolase activity"/>
    <property type="evidence" value="ECO:0007669"/>
    <property type="project" value="UniProtKB-KW"/>
</dbReference>
<dbReference type="EC" id="3.5.2.19" evidence="3"/>
<dbReference type="OrthoDB" id="257098at2"/>
<dbReference type="InterPro" id="IPR036380">
    <property type="entry name" value="Isochorismatase-like_sf"/>
</dbReference>